<dbReference type="EMBL" id="BAAFSV010000003">
    <property type="protein sequence ID" value="GAB1316461.1"/>
    <property type="molecule type" value="Genomic_DNA"/>
</dbReference>
<feature type="compositionally biased region" description="Polar residues" evidence="1">
    <location>
        <begin position="26"/>
        <end position="35"/>
    </location>
</feature>
<comment type="caution">
    <text evidence="3">The sequence shown here is derived from an EMBL/GenBank/DDBJ whole genome shotgun (WGS) entry which is preliminary data.</text>
</comment>
<organism evidence="3 4">
    <name type="scientific">Madurella fahalii</name>
    <dbReference type="NCBI Taxonomy" id="1157608"/>
    <lineage>
        <taxon>Eukaryota</taxon>
        <taxon>Fungi</taxon>
        <taxon>Dikarya</taxon>
        <taxon>Ascomycota</taxon>
        <taxon>Pezizomycotina</taxon>
        <taxon>Sordariomycetes</taxon>
        <taxon>Sordariomycetidae</taxon>
        <taxon>Sordariales</taxon>
        <taxon>Sordariales incertae sedis</taxon>
        <taxon>Madurella</taxon>
    </lineage>
</organism>
<protein>
    <submittedName>
        <fullName evidence="3">Uncharacterized protein</fullName>
    </submittedName>
</protein>
<proteinExistence type="predicted"/>
<dbReference type="RefSeq" id="XP_070918192.1">
    <property type="nucleotide sequence ID" value="XM_071062091.1"/>
</dbReference>
<feature type="transmembrane region" description="Helical" evidence="2">
    <location>
        <begin position="197"/>
        <end position="218"/>
    </location>
</feature>
<keyword evidence="2" id="KW-0812">Transmembrane</keyword>
<name>A0ABQ0GFC3_9PEZI</name>
<evidence type="ECO:0000256" key="2">
    <source>
        <dbReference type="SAM" id="Phobius"/>
    </source>
</evidence>
<keyword evidence="2" id="KW-0472">Membrane</keyword>
<keyword evidence="2" id="KW-1133">Transmembrane helix</keyword>
<feature type="transmembrane region" description="Helical" evidence="2">
    <location>
        <begin position="73"/>
        <end position="94"/>
    </location>
</feature>
<gene>
    <name evidence="3" type="ORF">MFIFM68171_06671</name>
</gene>
<feature type="region of interest" description="Disordered" evidence="1">
    <location>
        <begin position="1"/>
        <end position="68"/>
    </location>
</feature>
<keyword evidence="4" id="KW-1185">Reference proteome</keyword>
<evidence type="ECO:0000256" key="1">
    <source>
        <dbReference type="SAM" id="MobiDB-lite"/>
    </source>
</evidence>
<evidence type="ECO:0000313" key="4">
    <source>
        <dbReference type="Proteomes" id="UP001628179"/>
    </source>
</evidence>
<feature type="compositionally biased region" description="Basic and acidic residues" evidence="1">
    <location>
        <begin position="36"/>
        <end position="45"/>
    </location>
</feature>
<sequence>MEDCISDDSRPSSDHGSILNPPPAESSGSPRSSCASDDRLGDETTHQLQPTNKEAERKPEEELEEEQSSLSRFAIPLGLLIGGAITGGTTYALVTRVQNLIANATVNGDSARWKQAARTEVYDACYYGCNDCSDPEYAYNACQMTVRVDVQGVICDGNKMWNWAATDRYPEQCLAAVGRLLMGEELERLKQSYRNQLAIVILTVLGGVLGGIATYLLWRRLTTRNKQRQAAKARGQEASDASSCNRTWFIRRPATQNLQRRRSNPPANNSQPRRTRFAALITALFAASKTKPAHAYACTGHDPAWNQYFISANTTTPAISGVVHGWLSDCRTTEDCSKKKCTNSCTVSAKGRRTCSQKCTNVCHSEVYTVKTPKEYVDAVLPRIEKCGFRLVDALPGAVSADERVGNAELERSLWVRVSVSGFNVTRREETDEAVWCLHGIGG</sequence>
<dbReference type="Proteomes" id="UP001628179">
    <property type="component" value="Unassembled WGS sequence"/>
</dbReference>
<accession>A0ABQ0GFC3</accession>
<reference evidence="3 4" key="1">
    <citation type="submission" date="2024-09" db="EMBL/GenBank/DDBJ databases">
        <title>Itraconazole resistance in Madurella fahalii resulting from another homologue of gene encoding cytochrome P450 14-alpha sterol demethylase (CYP51).</title>
        <authorList>
            <person name="Yoshioka I."/>
            <person name="Fahal A.H."/>
            <person name="Kaneko S."/>
            <person name="Yaguchi T."/>
        </authorList>
    </citation>
    <scope>NUCLEOTIDE SEQUENCE [LARGE SCALE GENOMIC DNA]</scope>
    <source>
        <strain evidence="3 4">IFM 68171</strain>
    </source>
</reference>
<dbReference type="GeneID" id="98177414"/>
<evidence type="ECO:0000313" key="3">
    <source>
        <dbReference type="EMBL" id="GAB1316461.1"/>
    </source>
</evidence>